<keyword evidence="3" id="KW-1185">Reference proteome</keyword>
<feature type="compositionally biased region" description="Basic and acidic residues" evidence="1">
    <location>
        <begin position="58"/>
        <end position="67"/>
    </location>
</feature>
<organism evidence="2 3">
    <name type="scientific">Heterobasidion irregulare (strain TC 32-1)</name>
    <dbReference type="NCBI Taxonomy" id="747525"/>
    <lineage>
        <taxon>Eukaryota</taxon>
        <taxon>Fungi</taxon>
        <taxon>Dikarya</taxon>
        <taxon>Basidiomycota</taxon>
        <taxon>Agaricomycotina</taxon>
        <taxon>Agaricomycetes</taxon>
        <taxon>Russulales</taxon>
        <taxon>Bondarzewiaceae</taxon>
        <taxon>Heterobasidion</taxon>
        <taxon>Heterobasidion annosum species complex</taxon>
    </lineage>
</organism>
<feature type="compositionally biased region" description="Polar residues" evidence="1">
    <location>
        <begin position="90"/>
        <end position="103"/>
    </location>
</feature>
<sequence length="291" mass="31561">MSLSLQKTVIKVNRPGYKLHKQHYAERITWAPVGSVSYPPGHTASSSYQASPPLGDQRSQHGYHEKPAPQQLPSASSSPLLQTHEASRSDLISQFSASRPDTHKMQATANFSSDENISVDDEDYALSHTTYASGASADEDIYIDGFQPEVSQAAGGGPSPSYLTASGSQSQVQKTSEDTIWCCKKCQSMFGSKADMELHEATAKGHKSKRAFRDSCGNALSRGNSLKRHKENRHDIDEELVRDETGQETERGSGRGRGRGSGRGQARGRGKRSVSGRGQGRARGRGRGNEL</sequence>
<dbReference type="EMBL" id="KI925457">
    <property type="protein sequence ID" value="ETW82605.1"/>
    <property type="molecule type" value="Genomic_DNA"/>
</dbReference>
<gene>
    <name evidence="2" type="ORF">HETIRDRAFT_165388</name>
</gene>
<feature type="compositionally biased region" description="Polar residues" evidence="1">
    <location>
        <begin position="161"/>
        <end position="170"/>
    </location>
</feature>
<dbReference type="InParanoid" id="W4KB60"/>
<accession>W4KB60</accession>
<feature type="region of interest" description="Disordered" evidence="1">
    <location>
        <begin position="39"/>
        <end position="103"/>
    </location>
</feature>
<feature type="region of interest" description="Disordered" evidence="1">
    <location>
        <begin position="149"/>
        <end position="170"/>
    </location>
</feature>
<feature type="compositionally biased region" description="Basic residues" evidence="1">
    <location>
        <begin position="254"/>
        <end position="291"/>
    </location>
</feature>
<evidence type="ECO:0000256" key="1">
    <source>
        <dbReference type="SAM" id="MobiDB-lite"/>
    </source>
</evidence>
<evidence type="ECO:0000313" key="3">
    <source>
        <dbReference type="Proteomes" id="UP000030671"/>
    </source>
</evidence>
<feature type="compositionally biased region" description="Basic and acidic residues" evidence="1">
    <location>
        <begin position="242"/>
        <end position="253"/>
    </location>
</feature>
<reference evidence="2 3" key="1">
    <citation type="journal article" date="2012" name="New Phytol.">
        <title>Insight into trade-off between wood decay and parasitism from the genome of a fungal forest pathogen.</title>
        <authorList>
            <person name="Olson A."/>
            <person name="Aerts A."/>
            <person name="Asiegbu F."/>
            <person name="Belbahri L."/>
            <person name="Bouzid O."/>
            <person name="Broberg A."/>
            <person name="Canback B."/>
            <person name="Coutinho P.M."/>
            <person name="Cullen D."/>
            <person name="Dalman K."/>
            <person name="Deflorio G."/>
            <person name="van Diepen L.T."/>
            <person name="Dunand C."/>
            <person name="Duplessis S."/>
            <person name="Durling M."/>
            <person name="Gonthier P."/>
            <person name="Grimwood J."/>
            <person name="Fossdal C.G."/>
            <person name="Hansson D."/>
            <person name="Henrissat B."/>
            <person name="Hietala A."/>
            <person name="Himmelstrand K."/>
            <person name="Hoffmeister D."/>
            <person name="Hogberg N."/>
            <person name="James T.Y."/>
            <person name="Karlsson M."/>
            <person name="Kohler A."/>
            <person name="Kues U."/>
            <person name="Lee Y.H."/>
            <person name="Lin Y.C."/>
            <person name="Lind M."/>
            <person name="Lindquist E."/>
            <person name="Lombard V."/>
            <person name="Lucas S."/>
            <person name="Lunden K."/>
            <person name="Morin E."/>
            <person name="Murat C."/>
            <person name="Park J."/>
            <person name="Raffaello T."/>
            <person name="Rouze P."/>
            <person name="Salamov A."/>
            <person name="Schmutz J."/>
            <person name="Solheim H."/>
            <person name="Stahlberg J."/>
            <person name="Velez H."/>
            <person name="de Vries R.P."/>
            <person name="Wiebenga A."/>
            <person name="Woodward S."/>
            <person name="Yakovlev I."/>
            <person name="Garbelotto M."/>
            <person name="Martin F."/>
            <person name="Grigoriev I.V."/>
            <person name="Stenlid J."/>
        </authorList>
    </citation>
    <scope>NUCLEOTIDE SEQUENCE [LARGE SCALE GENOMIC DNA]</scope>
    <source>
        <strain evidence="2 3">TC 32-1</strain>
    </source>
</reference>
<dbReference type="RefSeq" id="XP_009544954.1">
    <property type="nucleotide sequence ID" value="XM_009546659.1"/>
</dbReference>
<feature type="region of interest" description="Disordered" evidence="1">
    <location>
        <begin position="201"/>
        <end position="291"/>
    </location>
</feature>
<name>W4KB60_HETIT</name>
<protein>
    <recommendedName>
        <fullName evidence="4">C2H2-type domain-containing protein</fullName>
    </recommendedName>
</protein>
<dbReference type="AlphaFoldDB" id="W4KB60"/>
<evidence type="ECO:0008006" key="4">
    <source>
        <dbReference type="Google" id="ProtNLM"/>
    </source>
</evidence>
<evidence type="ECO:0000313" key="2">
    <source>
        <dbReference type="EMBL" id="ETW82605.1"/>
    </source>
</evidence>
<dbReference type="Proteomes" id="UP000030671">
    <property type="component" value="Unassembled WGS sequence"/>
</dbReference>
<dbReference type="GeneID" id="20667980"/>
<dbReference type="KEGG" id="hir:HETIRDRAFT_165388"/>
<dbReference type="HOGENOM" id="CLU_956627_0_0_1"/>
<feature type="compositionally biased region" description="Low complexity" evidence="1">
    <location>
        <begin position="68"/>
        <end position="82"/>
    </location>
</feature>
<proteinExistence type="predicted"/>
<dbReference type="Gene3D" id="3.30.160.60">
    <property type="entry name" value="Classic Zinc Finger"/>
    <property type="match status" value="1"/>
</dbReference>